<feature type="domain" description="HTH tetR-type" evidence="5">
    <location>
        <begin position="23"/>
        <end position="83"/>
    </location>
</feature>
<keyword evidence="3" id="KW-0804">Transcription</keyword>
<name>Q1R1D8_CHRI1</name>
<dbReference type="Gene3D" id="1.10.357.10">
    <property type="entry name" value="Tetracycline Repressor, domain 2"/>
    <property type="match status" value="1"/>
</dbReference>
<evidence type="ECO:0000313" key="6">
    <source>
        <dbReference type="EMBL" id="ABE57470.1"/>
    </source>
</evidence>
<dbReference type="Proteomes" id="UP000000239">
    <property type="component" value="Chromosome"/>
</dbReference>
<evidence type="ECO:0000259" key="5">
    <source>
        <dbReference type="PROSITE" id="PS50977"/>
    </source>
</evidence>
<sequence length="214" mass="24329">MTWQSRARAAIMRTFTQAQEFFVHTRDKLKQTGLALFARHGYEGTSLAHIAAETGIKKPSIYNHFPNKAALFLAIFEDVESGIVTLIDDSLTHSRGLPTRARFERLIRACATFIRREHQGVFYKRYLLFPPTDVAADVAAISNDNENRINAHLHTLFTEGRQSGELRALPEAQFIAAFYCLMDGLFAENFYYDADTFEQRLEGAWAVFWAGLEA</sequence>
<dbReference type="SUPFAM" id="SSF46689">
    <property type="entry name" value="Homeodomain-like"/>
    <property type="match status" value="1"/>
</dbReference>
<evidence type="ECO:0000256" key="2">
    <source>
        <dbReference type="ARBA" id="ARBA00023125"/>
    </source>
</evidence>
<reference evidence="6 7" key="1">
    <citation type="journal article" date="2011" name="Stand. Genomic Sci.">
        <title>Complete genome sequence of the halophilic and highly halotolerant Chromohalobacter salexigens type strain (1H11(T)).</title>
        <authorList>
            <person name="Copeland A."/>
            <person name="O'Connor K."/>
            <person name="Lucas S."/>
            <person name="Lapidus A."/>
            <person name="Berry K.W."/>
            <person name="Detter J.C."/>
            <person name="Del Rio T.G."/>
            <person name="Hammon N."/>
            <person name="Dalin E."/>
            <person name="Tice H."/>
            <person name="Pitluck S."/>
            <person name="Bruce D."/>
            <person name="Goodwin L."/>
            <person name="Han C."/>
            <person name="Tapia R."/>
            <person name="Saunders E."/>
            <person name="Schmutz J."/>
            <person name="Brettin T."/>
            <person name="Larimer F."/>
            <person name="Land M."/>
            <person name="Hauser L."/>
            <person name="Vargas C."/>
            <person name="Nieto J.J."/>
            <person name="Kyrpides N.C."/>
            <person name="Ivanova N."/>
            <person name="Goker M."/>
            <person name="Klenk H.P."/>
            <person name="Csonka L.N."/>
            <person name="Woyke T."/>
        </authorList>
    </citation>
    <scope>NUCLEOTIDE SEQUENCE [LARGE SCALE GENOMIC DNA]</scope>
    <source>
        <strain evidence="7">ATCC BAA-138 / DSM 3043 / CIP 106854 / NCIMB 13768 / 1H11</strain>
    </source>
</reference>
<feature type="DNA-binding region" description="H-T-H motif" evidence="4">
    <location>
        <begin position="46"/>
        <end position="65"/>
    </location>
</feature>
<evidence type="ECO:0000256" key="4">
    <source>
        <dbReference type="PROSITE-ProRule" id="PRU00335"/>
    </source>
</evidence>
<dbReference type="InterPro" id="IPR036271">
    <property type="entry name" value="Tet_transcr_reg_TetR-rel_C_sf"/>
</dbReference>
<dbReference type="SUPFAM" id="SSF48498">
    <property type="entry name" value="Tetracyclin repressor-like, C-terminal domain"/>
    <property type="match status" value="1"/>
</dbReference>
<dbReference type="Gene3D" id="1.10.10.60">
    <property type="entry name" value="Homeodomain-like"/>
    <property type="match status" value="1"/>
</dbReference>
<dbReference type="PANTHER" id="PTHR30055">
    <property type="entry name" value="HTH-TYPE TRANSCRIPTIONAL REGULATOR RUTR"/>
    <property type="match status" value="1"/>
</dbReference>
<dbReference type="OrthoDB" id="5705802at2"/>
<dbReference type="EMBL" id="CP000285">
    <property type="protein sequence ID" value="ABE57470.1"/>
    <property type="molecule type" value="Genomic_DNA"/>
</dbReference>
<evidence type="ECO:0000256" key="1">
    <source>
        <dbReference type="ARBA" id="ARBA00023015"/>
    </source>
</evidence>
<dbReference type="InterPro" id="IPR001647">
    <property type="entry name" value="HTH_TetR"/>
</dbReference>
<dbReference type="eggNOG" id="COG1309">
    <property type="taxonomic scope" value="Bacteria"/>
</dbReference>
<evidence type="ECO:0000256" key="3">
    <source>
        <dbReference type="ARBA" id="ARBA00023163"/>
    </source>
</evidence>
<evidence type="ECO:0000313" key="7">
    <source>
        <dbReference type="Proteomes" id="UP000000239"/>
    </source>
</evidence>
<keyword evidence="7" id="KW-1185">Reference proteome</keyword>
<proteinExistence type="predicted"/>
<dbReference type="Pfam" id="PF00440">
    <property type="entry name" value="TetR_N"/>
    <property type="match status" value="1"/>
</dbReference>
<gene>
    <name evidence="6" type="ordered locus">Csal_0106</name>
</gene>
<dbReference type="InterPro" id="IPR009057">
    <property type="entry name" value="Homeodomain-like_sf"/>
</dbReference>
<dbReference type="InterPro" id="IPR050109">
    <property type="entry name" value="HTH-type_TetR-like_transc_reg"/>
</dbReference>
<dbReference type="PROSITE" id="PS50977">
    <property type="entry name" value="HTH_TETR_2"/>
    <property type="match status" value="1"/>
</dbReference>
<protein>
    <submittedName>
        <fullName evidence="6">Transcriptional regulator, TetR family</fullName>
    </submittedName>
</protein>
<accession>Q1R1D8</accession>
<dbReference type="KEGG" id="csa:Csal_0106"/>
<dbReference type="PRINTS" id="PR00455">
    <property type="entry name" value="HTHTETR"/>
</dbReference>
<keyword evidence="2 4" id="KW-0238">DNA-binding</keyword>
<dbReference type="GO" id="GO:0003700">
    <property type="term" value="F:DNA-binding transcription factor activity"/>
    <property type="evidence" value="ECO:0007669"/>
    <property type="project" value="TreeGrafter"/>
</dbReference>
<dbReference type="STRING" id="290398.Csal_0106"/>
<dbReference type="AlphaFoldDB" id="Q1R1D8"/>
<dbReference type="GO" id="GO:0000976">
    <property type="term" value="F:transcription cis-regulatory region binding"/>
    <property type="evidence" value="ECO:0007669"/>
    <property type="project" value="TreeGrafter"/>
</dbReference>
<dbReference type="PANTHER" id="PTHR30055:SF238">
    <property type="entry name" value="MYCOFACTOCIN BIOSYNTHESIS TRANSCRIPTIONAL REGULATOR MFTR-RELATED"/>
    <property type="match status" value="1"/>
</dbReference>
<organism evidence="6 7">
    <name type="scientific">Chromohalobacter israelensis (strain ATCC BAA-138 / DSM 3043 / CIP 106854 / NCIMB 13768 / 1H11)</name>
    <name type="common">Chromohalobacter salexigens</name>
    <dbReference type="NCBI Taxonomy" id="290398"/>
    <lineage>
        <taxon>Bacteria</taxon>
        <taxon>Pseudomonadati</taxon>
        <taxon>Pseudomonadota</taxon>
        <taxon>Gammaproteobacteria</taxon>
        <taxon>Oceanospirillales</taxon>
        <taxon>Halomonadaceae</taxon>
        <taxon>Chromohalobacter</taxon>
    </lineage>
</organism>
<keyword evidence="1" id="KW-0805">Transcription regulation</keyword>
<dbReference type="HOGENOM" id="CLU_069356_12_3_6"/>